<name>A0A4V6D8E0_SETVI</name>
<sequence length="42" mass="4964">MSNFCCFLLSFDGMWICLYSLNSCLDLLLPEAKNHGWWTWTC</sequence>
<gene>
    <name evidence="2" type="ORF">SEVIR_4G144002v2</name>
</gene>
<dbReference type="Proteomes" id="UP000298652">
    <property type="component" value="Chromosome 4"/>
</dbReference>
<organism evidence="2 3">
    <name type="scientific">Setaria viridis</name>
    <name type="common">Green bristlegrass</name>
    <name type="synonym">Setaria italica subsp. viridis</name>
    <dbReference type="NCBI Taxonomy" id="4556"/>
    <lineage>
        <taxon>Eukaryota</taxon>
        <taxon>Viridiplantae</taxon>
        <taxon>Streptophyta</taxon>
        <taxon>Embryophyta</taxon>
        <taxon>Tracheophyta</taxon>
        <taxon>Spermatophyta</taxon>
        <taxon>Magnoliopsida</taxon>
        <taxon>Liliopsida</taxon>
        <taxon>Poales</taxon>
        <taxon>Poaceae</taxon>
        <taxon>PACMAD clade</taxon>
        <taxon>Panicoideae</taxon>
        <taxon>Panicodae</taxon>
        <taxon>Paniceae</taxon>
        <taxon>Cenchrinae</taxon>
        <taxon>Setaria</taxon>
    </lineage>
</organism>
<evidence type="ECO:0000313" key="3">
    <source>
        <dbReference type="Proteomes" id="UP000298652"/>
    </source>
</evidence>
<keyword evidence="1" id="KW-0732">Signal</keyword>
<protein>
    <submittedName>
        <fullName evidence="2">Uncharacterized protein</fullName>
    </submittedName>
</protein>
<dbReference type="AlphaFoldDB" id="A0A4V6D8E0"/>
<feature type="signal peptide" evidence="1">
    <location>
        <begin position="1"/>
        <end position="20"/>
    </location>
</feature>
<dbReference type="Gramene" id="TKW21786">
    <property type="protein sequence ID" value="TKW21786"/>
    <property type="gene ID" value="SEVIR_4G144002v2"/>
</dbReference>
<evidence type="ECO:0000313" key="2">
    <source>
        <dbReference type="EMBL" id="TKW21786.1"/>
    </source>
</evidence>
<feature type="chain" id="PRO_5020595140" evidence="1">
    <location>
        <begin position="21"/>
        <end position="42"/>
    </location>
</feature>
<keyword evidence="3" id="KW-1185">Reference proteome</keyword>
<reference evidence="2" key="1">
    <citation type="submission" date="2019-03" db="EMBL/GenBank/DDBJ databases">
        <title>WGS assembly of Setaria viridis.</title>
        <authorList>
            <person name="Huang P."/>
            <person name="Jenkins J."/>
            <person name="Grimwood J."/>
            <person name="Barry K."/>
            <person name="Healey A."/>
            <person name="Mamidi S."/>
            <person name="Sreedasyam A."/>
            <person name="Shu S."/>
            <person name="Feldman M."/>
            <person name="Wu J."/>
            <person name="Yu Y."/>
            <person name="Chen C."/>
            <person name="Johnson J."/>
            <person name="Rokhsar D."/>
            <person name="Baxter I."/>
            <person name="Schmutz J."/>
            <person name="Brutnell T."/>
            <person name="Kellogg E."/>
        </authorList>
    </citation>
    <scope>NUCLEOTIDE SEQUENCE [LARGE SCALE GENOMIC DNA]</scope>
</reference>
<accession>A0A4V6D8E0</accession>
<dbReference type="EMBL" id="CM016555">
    <property type="protein sequence ID" value="TKW21786.1"/>
    <property type="molecule type" value="Genomic_DNA"/>
</dbReference>
<proteinExistence type="predicted"/>
<evidence type="ECO:0000256" key="1">
    <source>
        <dbReference type="SAM" id="SignalP"/>
    </source>
</evidence>